<proteinExistence type="predicted"/>
<accession>A0A2G3ADJ0</accession>
<feature type="region of interest" description="Disordered" evidence="1">
    <location>
        <begin position="1"/>
        <end position="29"/>
    </location>
</feature>
<keyword evidence="2" id="KW-1133">Transmembrane helix</keyword>
<dbReference type="AlphaFoldDB" id="A0A2G3ADJ0"/>
<dbReference type="PANTHER" id="PTHR31852">
    <property type="entry name" value="LATE EMBRYOGENESIS ABUNDANT (LEA) HYDROXYPROLINE-RICH GLYCOPROTEIN FAMILY"/>
    <property type="match status" value="1"/>
</dbReference>
<keyword evidence="2" id="KW-0472">Membrane</keyword>
<keyword evidence="2" id="KW-0812">Transmembrane</keyword>
<evidence type="ECO:0000313" key="4">
    <source>
        <dbReference type="Proteomes" id="UP000222542"/>
    </source>
</evidence>
<organism evidence="3 4">
    <name type="scientific">Capsicum annuum</name>
    <name type="common">Capsicum pepper</name>
    <dbReference type="NCBI Taxonomy" id="4072"/>
    <lineage>
        <taxon>Eukaryota</taxon>
        <taxon>Viridiplantae</taxon>
        <taxon>Streptophyta</taxon>
        <taxon>Embryophyta</taxon>
        <taxon>Tracheophyta</taxon>
        <taxon>Spermatophyta</taxon>
        <taxon>Magnoliopsida</taxon>
        <taxon>eudicotyledons</taxon>
        <taxon>Gunneridae</taxon>
        <taxon>Pentapetalae</taxon>
        <taxon>asterids</taxon>
        <taxon>lamiids</taxon>
        <taxon>Solanales</taxon>
        <taxon>Solanaceae</taxon>
        <taxon>Solanoideae</taxon>
        <taxon>Capsiceae</taxon>
        <taxon>Capsicum</taxon>
    </lineage>
</organism>
<evidence type="ECO:0000313" key="3">
    <source>
        <dbReference type="EMBL" id="PHT92306.1"/>
    </source>
</evidence>
<name>A0A2G3ADJ0_CAPAN</name>
<dbReference type="EMBL" id="AYRZ02000001">
    <property type="protein sequence ID" value="PHT92306.1"/>
    <property type="molecule type" value="Genomic_DNA"/>
</dbReference>
<gene>
    <name evidence="3" type="ORF">T459_00188</name>
</gene>
<dbReference type="Proteomes" id="UP000222542">
    <property type="component" value="Unassembled WGS sequence"/>
</dbReference>
<sequence>STSIKKKKKTANDQKYQQSYPLAPSSVMPRSDAEFATNNFQSNYNQRRKNKIRSIFLITIFLIGIILLFSFTFLRIKMPKMRLENITISNDGDGRIIFSAQVYLRNRNFWRYDYDSTLGTINTAGGATIGQFVIPDGEIRRRSTKKNYVMANINLPSRLNNTSGVLPVISEAKMRGKVKVFRVFRWKKTADLNCKMSINLTISAIQDLDCE</sequence>
<feature type="transmembrane region" description="Helical" evidence="2">
    <location>
        <begin position="55"/>
        <end position="74"/>
    </location>
</feature>
<comment type="caution">
    <text evidence="3">The sequence shown here is derived from an EMBL/GenBank/DDBJ whole genome shotgun (WGS) entry which is preliminary data.</text>
</comment>
<keyword evidence="4" id="KW-1185">Reference proteome</keyword>
<dbReference type="OMA" id="MATDQKY"/>
<feature type="non-terminal residue" evidence="3">
    <location>
        <position position="1"/>
    </location>
</feature>
<reference evidence="3 4" key="1">
    <citation type="journal article" date="2014" name="Nat. Genet.">
        <title>Genome sequence of the hot pepper provides insights into the evolution of pungency in Capsicum species.</title>
        <authorList>
            <person name="Kim S."/>
            <person name="Park M."/>
            <person name="Yeom S.I."/>
            <person name="Kim Y.M."/>
            <person name="Lee J.M."/>
            <person name="Lee H.A."/>
            <person name="Seo E."/>
            <person name="Choi J."/>
            <person name="Cheong K."/>
            <person name="Kim K.T."/>
            <person name="Jung K."/>
            <person name="Lee G.W."/>
            <person name="Oh S.K."/>
            <person name="Bae C."/>
            <person name="Kim S.B."/>
            <person name="Lee H.Y."/>
            <person name="Kim S.Y."/>
            <person name="Kim M.S."/>
            <person name="Kang B.C."/>
            <person name="Jo Y.D."/>
            <person name="Yang H.B."/>
            <person name="Jeong H.J."/>
            <person name="Kang W.H."/>
            <person name="Kwon J.K."/>
            <person name="Shin C."/>
            <person name="Lim J.Y."/>
            <person name="Park J.H."/>
            <person name="Huh J.H."/>
            <person name="Kim J.S."/>
            <person name="Kim B.D."/>
            <person name="Cohen O."/>
            <person name="Paran I."/>
            <person name="Suh M.C."/>
            <person name="Lee S.B."/>
            <person name="Kim Y.K."/>
            <person name="Shin Y."/>
            <person name="Noh S.J."/>
            <person name="Park J."/>
            <person name="Seo Y.S."/>
            <person name="Kwon S.Y."/>
            <person name="Kim H.A."/>
            <person name="Park J.M."/>
            <person name="Kim H.J."/>
            <person name="Choi S.B."/>
            <person name="Bosland P.W."/>
            <person name="Reeves G."/>
            <person name="Jo S.H."/>
            <person name="Lee B.W."/>
            <person name="Cho H.T."/>
            <person name="Choi H.S."/>
            <person name="Lee M.S."/>
            <person name="Yu Y."/>
            <person name="Do Choi Y."/>
            <person name="Park B.S."/>
            <person name="van Deynze A."/>
            <person name="Ashrafi H."/>
            <person name="Hill T."/>
            <person name="Kim W.T."/>
            <person name="Pai H.S."/>
            <person name="Ahn H.K."/>
            <person name="Yeam I."/>
            <person name="Giovannoni J.J."/>
            <person name="Rose J.K."/>
            <person name="Sorensen I."/>
            <person name="Lee S.J."/>
            <person name="Kim R.W."/>
            <person name="Choi I.Y."/>
            <person name="Choi B.S."/>
            <person name="Lim J.S."/>
            <person name="Lee Y.H."/>
            <person name="Choi D."/>
        </authorList>
    </citation>
    <scope>NUCLEOTIDE SEQUENCE [LARGE SCALE GENOMIC DNA]</scope>
    <source>
        <strain evidence="4">cv. CM334</strain>
    </source>
</reference>
<dbReference type="Gramene" id="PHT92306">
    <property type="protein sequence ID" value="PHT92306"/>
    <property type="gene ID" value="T459_00188"/>
</dbReference>
<reference evidence="3 4" key="2">
    <citation type="journal article" date="2017" name="Genome Biol.">
        <title>New reference genome sequences of hot pepper reveal the massive evolution of plant disease-resistance genes by retroduplication.</title>
        <authorList>
            <person name="Kim S."/>
            <person name="Park J."/>
            <person name="Yeom S.I."/>
            <person name="Kim Y.M."/>
            <person name="Seo E."/>
            <person name="Kim K.T."/>
            <person name="Kim M.S."/>
            <person name="Lee J.M."/>
            <person name="Cheong K."/>
            <person name="Shin H.S."/>
            <person name="Kim S.B."/>
            <person name="Han K."/>
            <person name="Lee J."/>
            <person name="Park M."/>
            <person name="Lee H.A."/>
            <person name="Lee H.Y."/>
            <person name="Lee Y."/>
            <person name="Oh S."/>
            <person name="Lee J.H."/>
            <person name="Choi E."/>
            <person name="Choi E."/>
            <person name="Lee S.E."/>
            <person name="Jeon J."/>
            <person name="Kim H."/>
            <person name="Choi G."/>
            <person name="Song H."/>
            <person name="Lee J."/>
            <person name="Lee S.C."/>
            <person name="Kwon J.K."/>
            <person name="Lee H.Y."/>
            <person name="Koo N."/>
            <person name="Hong Y."/>
            <person name="Kim R.W."/>
            <person name="Kang W.H."/>
            <person name="Huh J.H."/>
            <person name="Kang B.C."/>
            <person name="Yang T.J."/>
            <person name="Lee Y.H."/>
            <person name="Bennetzen J.L."/>
            <person name="Choi D."/>
        </authorList>
    </citation>
    <scope>NUCLEOTIDE SEQUENCE [LARGE SCALE GENOMIC DNA]</scope>
    <source>
        <strain evidence="4">cv. CM334</strain>
    </source>
</reference>
<evidence type="ECO:0000256" key="1">
    <source>
        <dbReference type="SAM" id="MobiDB-lite"/>
    </source>
</evidence>
<evidence type="ECO:0000256" key="2">
    <source>
        <dbReference type="SAM" id="Phobius"/>
    </source>
</evidence>
<dbReference type="InterPro" id="IPR055301">
    <property type="entry name" value="Lea14-like_2"/>
</dbReference>
<dbReference type="STRING" id="4072.A0A2G3ADJ0"/>
<evidence type="ECO:0008006" key="5">
    <source>
        <dbReference type="Google" id="ProtNLM"/>
    </source>
</evidence>
<protein>
    <recommendedName>
        <fullName evidence="5">Late embryogenesis abundant protein LEA-2 subgroup domain-containing protein</fullName>
    </recommendedName>
</protein>